<keyword evidence="4" id="KW-0843">Virulence</keyword>
<keyword evidence="3" id="KW-0147">Chitin-binding</keyword>
<dbReference type="InterPro" id="IPR053214">
    <property type="entry name" value="LysM12-like"/>
</dbReference>
<evidence type="ECO:0000256" key="4">
    <source>
        <dbReference type="ARBA" id="ARBA00023026"/>
    </source>
</evidence>
<evidence type="ECO:0000259" key="8">
    <source>
        <dbReference type="PROSITE" id="PS51910"/>
    </source>
</evidence>
<dbReference type="PANTHER" id="PTHR47700">
    <property type="entry name" value="V CHITINASE, PUTATIVE (AFU_ORTHOLOGUE AFUA_6G13720)-RELATED"/>
    <property type="match status" value="1"/>
</dbReference>
<keyword evidence="5" id="KW-0378">Hydrolase</keyword>
<evidence type="ECO:0000313" key="9">
    <source>
        <dbReference type="EMBL" id="EAU34693.1"/>
    </source>
</evidence>
<dbReference type="InterPro" id="IPR029070">
    <property type="entry name" value="Chitinase_insertion_sf"/>
</dbReference>
<dbReference type="SUPFAM" id="SSF51445">
    <property type="entry name" value="(Trans)glycosidases"/>
    <property type="match status" value="1"/>
</dbReference>
<dbReference type="GO" id="GO:0005975">
    <property type="term" value="P:carbohydrate metabolic process"/>
    <property type="evidence" value="ECO:0007669"/>
    <property type="project" value="InterPro"/>
</dbReference>
<evidence type="ECO:0000256" key="6">
    <source>
        <dbReference type="SAM" id="SignalP"/>
    </source>
</evidence>
<dbReference type="PROSITE" id="PS51782">
    <property type="entry name" value="LYSM"/>
    <property type="match status" value="1"/>
</dbReference>
<dbReference type="STRING" id="341663.Q0CL10"/>
<accession>Q0CL10</accession>
<dbReference type="GO" id="GO:0008061">
    <property type="term" value="F:chitin binding"/>
    <property type="evidence" value="ECO:0007669"/>
    <property type="project" value="UniProtKB-KW"/>
</dbReference>
<dbReference type="VEuPathDB" id="FungiDB:ATEG_05624"/>
<dbReference type="SMART" id="SM00636">
    <property type="entry name" value="Glyco_18"/>
    <property type="match status" value="1"/>
</dbReference>
<keyword evidence="6" id="KW-0732">Signal</keyword>
<feature type="domain" description="GH18" evidence="8">
    <location>
        <begin position="409"/>
        <end position="769"/>
    </location>
</feature>
<protein>
    <recommendedName>
        <fullName evidence="2">chitinase</fullName>
        <ecNumber evidence="2">3.2.1.14</ecNumber>
    </recommendedName>
</protein>
<dbReference type="InterPro" id="IPR001223">
    <property type="entry name" value="Glyco_hydro18_cat"/>
</dbReference>
<evidence type="ECO:0000256" key="2">
    <source>
        <dbReference type="ARBA" id="ARBA00012729"/>
    </source>
</evidence>
<evidence type="ECO:0000256" key="1">
    <source>
        <dbReference type="ARBA" id="ARBA00008682"/>
    </source>
</evidence>
<dbReference type="EMBL" id="CH476600">
    <property type="protein sequence ID" value="EAU34693.1"/>
    <property type="molecule type" value="Genomic_DNA"/>
</dbReference>
<reference evidence="10" key="1">
    <citation type="submission" date="2005-09" db="EMBL/GenBank/DDBJ databases">
        <title>Annotation of the Aspergillus terreus NIH2624 genome.</title>
        <authorList>
            <person name="Birren B.W."/>
            <person name="Lander E.S."/>
            <person name="Galagan J.E."/>
            <person name="Nusbaum C."/>
            <person name="Devon K."/>
            <person name="Henn M."/>
            <person name="Ma L.-J."/>
            <person name="Jaffe D.B."/>
            <person name="Butler J."/>
            <person name="Alvarez P."/>
            <person name="Gnerre S."/>
            <person name="Grabherr M."/>
            <person name="Kleber M."/>
            <person name="Mauceli E.W."/>
            <person name="Brockman W."/>
            <person name="Rounsley S."/>
            <person name="Young S.K."/>
            <person name="LaButti K."/>
            <person name="Pushparaj V."/>
            <person name="DeCaprio D."/>
            <person name="Crawford M."/>
            <person name="Koehrsen M."/>
            <person name="Engels R."/>
            <person name="Montgomery P."/>
            <person name="Pearson M."/>
            <person name="Howarth C."/>
            <person name="Larson L."/>
            <person name="Luoma S."/>
            <person name="White J."/>
            <person name="Alvarado L."/>
            <person name="Kodira C.D."/>
            <person name="Zeng Q."/>
            <person name="Oleary S."/>
            <person name="Yandava C."/>
            <person name="Denning D.W."/>
            <person name="Nierman W.C."/>
            <person name="Milne T."/>
            <person name="Madden K."/>
        </authorList>
    </citation>
    <scope>NUCLEOTIDE SEQUENCE [LARGE SCALE GENOMIC DNA]</scope>
    <source>
        <strain evidence="10">NIH 2624 / FGSC A1156</strain>
    </source>
</reference>
<name>Q0CL10_ASPTN</name>
<organism evidence="9 10">
    <name type="scientific">Aspergillus terreus (strain NIH 2624 / FGSC A1156)</name>
    <dbReference type="NCBI Taxonomy" id="341663"/>
    <lineage>
        <taxon>Eukaryota</taxon>
        <taxon>Fungi</taxon>
        <taxon>Dikarya</taxon>
        <taxon>Ascomycota</taxon>
        <taxon>Pezizomycotina</taxon>
        <taxon>Eurotiomycetes</taxon>
        <taxon>Eurotiomycetidae</taxon>
        <taxon>Eurotiales</taxon>
        <taxon>Aspergillaceae</taxon>
        <taxon>Aspergillus</taxon>
        <taxon>Aspergillus subgen. Circumdati</taxon>
    </lineage>
</organism>
<evidence type="ECO:0000259" key="7">
    <source>
        <dbReference type="PROSITE" id="PS51782"/>
    </source>
</evidence>
<dbReference type="Proteomes" id="UP000007963">
    <property type="component" value="Unassembled WGS sequence"/>
</dbReference>
<dbReference type="Gene3D" id="3.10.50.10">
    <property type="match status" value="1"/>
</dbReference>
<dbReference type="OrthoDB" id="73875at2759"/>
<dbReference type="Pfam" id="PF00704">
    <property type="entry name" value="Glyco_hydro_18"/>
    <property type="match status" value="1"/>
</dbReference>
<gene>
    <name evidence="9" type="ORF">ATEG_05624</name>
</gene>
<dbReference type="eggNOG" id="KOG2806">
    <property type="taxonomic scope" value="Eukaryota"/>
</dbReference>
<dbReference type="Gene3D" id="3.20.20.80">
    <property type="entry name" value="Glycosidases"/>
    <property type="match status" value="1"/>
</dbReference>
<proteinExistence type="inferred from homology"/>
<comment type="similarity">
    <text evidence="1">Belongs to the glycosyl hydrolase 18 family. Chitinase class V subfamily.</text>
</comment>
<keyword evidence="5" id="KW-0326">Glycosidase</keyword>
<dbReference type="InterPro" id="IPR011583">
    <property type="entry name" value="Chitinase_II/V-like_cat"/>
</dbReference>
<feature type="chain" id="PRO_5004170251" description="chitinase" evidence="6">
    <location>
        <begin position="20"/>
        <end position="988"/>
    </location>
</feature>
<feature type="signal peptide" evidence="6">
    <location>
        <begin position="1"/>
        <end position="19"/>
    </location>
</feature>
<dbReference type="RefSeq" id="XP_001214802.1">
    <property type="nucleotide sequence ID" value="XM_001214802.1"/>
</dbReference>
<dbReference type="InterPro" id="IPR036779">
    <property type="entry name" value="LysM_dom_sf"/>
</dbReference>
<dbReference type="PANTHER" id="PTHR47700:SF2">
    <property type="entry name" value="CHITINASE"/>
    <property type="match status" value="1"/>
</dbReference>
<dbReference type="SUPFAM" id="SSF54556">
    <property type="entry name" value="Chitinase insertion domain"/>
    <property type="match status" value="1"/>
</dbReference>
<dbReference type="CDD" id="cd00118">
    <property type="entry name" value="LysM"/>
    <property type="match status" value="1"/>
</dbReference>
<evidence type="ECO:0000256" key="5">
    <source>
        <dbReference type="ARBA" id="ARBA00023295"/>
    </source>
</evidence>
<dbReference type="HOGENOM" id="CLU_001482_0_0_1"/>
<dbReference type="InterPro" id="IPR018392">
    <property type="entry name" value="LysM"/>
</dbReference>
<dbReference type="InterPro" id="IPR017853">
    <property type="entry name" value="GH"/>
</dbReference>
<evidence type="ECO:0000256" key="3">
    <source>
        <dbReference type="ARBA" id="ARBA00022669"/>
    </source>
</evidence>
<dbReference type="AlphaFoldDB" id="Q0CL10"/>
<feature type="domain" description="LysM" evidence="7">
    <location>
        <begin position="221"/>
        <end position="265"/>
    </location>
</feature>
<dbReference type="GeneID" id="4320838"/>
<dbReference type="PROSITE" id="PS51910">
    <property type="entry name" value="GH18_2"/>
    <property type="match status" value="1"/>
</dbReference>
<sequence length="988" mass="107830">MRRVFVAGSLLLLARPAYALAPWKPCPVTCENASPSDWTYYHDLQTMNRCGETMIFDLSLYNPVNTSEPLFTVRTCTAVSAPNAENANPRSDLDITESLNSVRLSTNGITTRRNTDNLISALESLASYIKGSNQSEKTILFSKKADAVAGVYAGAQVERTSAAEATQNLIDYLDNIDADSVPQRISIQLCPETNATSSQIFGVYAHFENDVSAVQTALRHGLTLAAKGDGCWSLAQKSGITQATLERYNKANICTTVQAGDPVCCSAGTLPDFSAQPNADGSCATYTIKAGDLQQEHMGWTGCSLLMVGQTICISTGLRPFPPPISNAVCGPQVPGTTRPTNGTLWQDLNLCPLNACCDVWGQCGITPESCVWNLADTGNPGTAMPGTNGCISHCSTAITNNAASPPSFVNIGYFESWNFDRPCLNMDISKMDSQGYDIVHFAFAGITSDYQVDVAKVQAQFDGLLKLKTVKRVVSFGGWSFSTDYDTFPIFRVGVSSANREAFAQSVAKFAIDHNLDVLDFDWEYPGAPDIPGIPAGDAGDGGRYLSFLKRVRQLLPSEKTLSIAAPASYWYLKGFPIKKISDVVDYIVYMTYDLHGQWDFNNAWANPGCPTGNCLRSHVNKTETQYALAMITRAGVPAAKVIPGLAAYGRSFRMNEVGCTGPNCTFSGPESGATPGPCTNTSGYISNYEIQQIIIAGDEPDLYGVTVTRYEDKGDILVYDGDQWVSYMSDDTMAARVEWYSQEHFGGRVVWAADLYMDYGNNGTGLPYDEIDSSPMCNFSLSFDSLESLQAAVSQYPYNCNALYAVDTLWTMLDKAYANYTDINNCYSDKFDAYVQKIKKPCGEFTWDELHLGSYHMTLTLRDAEGFSKSILDKARIDPSWISHDGEWYDFQGCVTGSCPPNAGSRTWFNYPAEADSITVPNPKDLVTAGLNNIMDTRIKIAATWADMVVGYWNGSYIDVAQVLSVPVFMLEQAVDAMAQVKDIGK</sequence>
<dbReference type="Pfam" id="PF01476">
    <property type="entry name" value="LysM"/>
    <property type="match status" value="1"/>
</dbReference>
<evidence type="ECO:0000313" key="10">
    <source>
        <dbReference type="Proteomes" id="UP000007963"/>
    </source>
</evidence>
<dbReference type="CDD" id="cd02878">
    <property type="entry name" value="GH18_zymocin_alpha"/>
    <property type="match status" value="1"/>
</dbReference>
<dbReference type="EC" id="3.2.1.14" evidence="2"/>
<dbReference type="OMA" id="NWDRPCL"/>
<dbReference type="GO" id="GO:0008843">
    <property type="term" value="F:endochitinase activity"/>
    <property type="evidence" value="ECO:0007669"/>
    <property type="project" value="UniProtKB-EC"/>
</dbReference>
<dbReference type="Gene3D" id="3.10.350.10">
    <property type="entry name" value="LysM domain"/>
    <property type="match status" value="1"/>
</dbReference>